<name>A0A0N1PDJ5_LEPSE</name>
<keyword evidence="2 6" id="KW-0812">Transmembrane</keyword>
<dbReference type="OrthoDB" id="438545at2759"/>
<comment type="subcellular location">
    <subcellularLocation>
        <location evidence="1">Membrane</location>
        <topology evidence="1">Multi-pass membrane protein</topology>
    </subcellularLocation>
</comment>
<keyword evidence="3 6" id="KW-1133">Transmembrane helix</keyword>
<dbReference type="GO" id="GO:0016020">
    <property type="term" value="C:membrane"/>
    <property type="evidence" value="ECO:0007669"/>
    <property type="project" value="UniProtKB-SubCell"/>
</dbReference>
<feature type="transmembrane region" description="Helical" evidence="6">
    <location>
        <begin position="685"/>
        <end position="711"/>
    </location>
</feature>
<keyword evidence="4 6" id="KW-0472">Membrane</keyword>
<feature type="transmembrane region" description="Helical" evidence="6">
    <location>
        <begin position="761"/>
        <end position="783"/>
    </location>
</feature>
<feature type="transmembrane region" description="Helical" evidence="6">
    <location>
        <begin position="328"/>
        <end position="344"/>
    </location>
</feature>
<sequence length="795" mass="86108">MHFLDDEGRSASLSGVRVADIRASLRQSFAGRVSRRVVSGLSFADPSFEDVRSGTVAGTTVNTLCSVIGAAVLSLPLALYYSSVFVGLGLLLLFSLFSAFSVYLLVVGCDATGRYSITEVVAFALYPPQLWEEYLYQRGKERSSSLLTGSGGYEGPVLHTRALWAPRPQGHDESCRNNDSRANRATGTAAASSEGDLSGTQEVQWRSSASRDVSGEPDAAGDLYDANRHHSRSRRPREGDHSASADGDTEEDGQITSPPTNVYAGLRDAYARQEWRHRRCRRIATVLMEFMVFCSNYGTLIIYSKVIADSMPPVVSHITDSDNFLTSKYFWLASGGVVFFLLSCSRNMEELKWSSVLGFLTIFYIVLMILYRYHTQHVSDYPHVGPSEYGNIHWVRLSQKMLQTVSTFGLAFSYHYNVPYFYKELQDRRPHRMLESVAVAFPIITVCYALTGVFGYLTFGDKIADRKVGGNVVSNYPKDDLLINIGRLGLFVHFACVFPVVSICSRRGLHRLTMIGLTWAEQSALMREAAVAAGAILTAEEAKLEEAAMREVGGEDVPGETSPLLHPSGSAPPPTGYEVCSSSSQRQKNSTSPASFTVSSTTHAPASSDATGEGRASAYNSFTLRNNNEGGEQGYIARGGSQGTIDVDRDVGSPDLTTTLAIVIEAAFLVLTTVLIAATVPGIDFVIHIIGTLFSVFIVMVAPGMVGWCVFSLNGPFGSAMAVANAHSLQQQENGRSGSACPTNSAITSVASRYRFIRFKLVMCIISAVLGVCITCIGVAALVHDIAKGSHPPPI</sequence>
<evidence type="ECO:0000256" key="6">
    <source>
        <dbReference type="SAM" id="Phobius"/>
    </source>
</evidence>
<feature type="transmembrane region" description="Helical" evidence="6">
    <location>
        <begin position="481"/>
        <end position="504"/>
    </location>
</feature>
<feature type="compositionally biased region" description="Low complexity" evidence="5">
    <location>
        <begin position="581"/>
        <end position="592"/>
    </location>
</feature>
<feature type="transmembrane region" description="Helical" evidence="6">
    <location>
        <begin position="394"/>
        <end position="416"/>
    </location>
</feature>
<feature type="transmembrane region" description="Helical" evidence="6">
    <location>
        <begin position="659"/>
        <end position="679"/>
    </location>
</feature>
<feature type="transmembrane region" description="Helical" evidence="6">
    <location>
        <begin position="356"/>
        <end position="374"/>
    </location>
</feature>
<evidence type="ECO:0000256" key="3">
    <source>
        <dbReference type="ARBA" id="ARBA00022989"/>
    </source>
</evidence>
<evidence type="ECO:0000259" key="7">
    <source>
        <dbReference type="Pfam" id="PF01490"/>
    </source>
</evidence>
<evidence type="ECO:0000256" key="5">
    <source>
        <dbReference type="SAM" id="MobiDB-lite"/>
    </source>
</evidence>
<feature type="transmembrane region" description="Helical" evidence="6">
    <location>
        <begin position="85"/>
        <end position="106"/>
    </location>
</feature>
<dbReference type="PANTHER" id="PTHR22950:SF682">
    <property type="entry name" value="TRANSMEMBRANE AMINO ACID TRANSPORTER FAMILY PROTEIN"/>
    <property type="match status" value="1"/>
</dbReference>
<protein>
    <submittedName>
        <fullName evidence="8">Transmembrane amino acid transporter protein-like protein</fullName>
    </submittedName>
</protein>
<evidence type="ECO:0000313" key="8">
    <source>
        <dbReference type="EMBL" id="KPI87380.1"/>
    </source>
</evidence>
<evidence type="ECO:0000313" key="9">
    <source>
        <dbReference type="Proteomes" id="UP000038009"/>
    </source>
</evidence>
<keyword evidence="9" id="KW-1185">Reference proteome</keyword>
<feature type="region of interest" description="Disordered" evidence="5">
    <location>
        <begin position="549"/>
        <end position="615"/>
    </location>
</feature>
<proteinExistence type="predicted"/>
<dbReference type="GO" id="GO:0015179">
    <property type="term" value="F:L-amino acid transmembrane transporter activity"/>
    <property type="evidence" value="ECO:0007669"/>
    <property type="project" value="TreeGrafter"/>
</dbReference>
<feature type="compositionally biased region" description="Polar residues" evidence="5">
    <location>
        <begin position="198"/>
        <end position="211"/>
    </location>
</feature>
<evidence type="ECO:0000256" key="2">
    <source>
        <dbReference type="ARBA" id="ARBA00022692"/>
    </source>
</evidence>
<feature type="domain" description="Amino acid transporter transmembrane" evidence="7">
    <location>
        <begin position="285"/>
        <end position="501"/>
    </location>
</feature>
<feature type="region of interest" description="Disordered" evidence="5">
    <location>
        <begin position="167"/>
        <end position="261"/>
    </location>
</feature>
<evidence type="ECO:0000256" key="4">
    <source>
        <dbReference type="ARBA" id="ARBA00023136"/>
    </source>
</evidence>
<dbReference type="PANTHER" id="PTHR22950">
    <property type="entry name" value="AMINO ACID TRANSPORTER"/>
    <property type="match status" value="1"/>
</dbReference>
<dbReference type="VEuPathDB" id="TriTrypDB:Lsey_0091_0340"/>
<feature type="transmembrane region" description="Helical" evidence="6">
    <location>
        <begin position="61"/>
        <end position="79"/>
    </location>
</feature>
<feature type="transmembrane region" description="Helical" evidence="6">
    <location>
        <begin position="286"/>
        <end position="308"/>
    </location>
</feature>
<evidence type="ECO:0000256" key="1">
    <source>
        <dbReference type="ARBA" id="ARBA00004141"/>
    </source>
</evidence>
<dbReference type="EMBL" id="LJSK01000091">
    <property type="protein sequence ID" value="KPI87380.1"/>
    <property type="molecule type" value="Genomic_DNA"/>
</dbReference>
<gene>
    <name evidence="8" type="ORF">ABL78_3568</name>
</gene>
<dbReference type="InterPro" id="IPR013057">
    <property type="entry name" value="AA_transpt_TM"/>
</dbReference>
<feature type="compositionally biased region" description="Polar residues" evidence="5">
    <location>
        <begin position="593"/>
        <end position="610"/>
    </location>
</feature>
<dbReference type="OMA" id="HFACVFP"/>
<reference evidence="8 9" key="1">
    <citation type="journal article" date="2015" name="PLoS Pathog.">
        <title>Leptomonas seymouri: Adaptations to the Dixenous Life Cycle Analyzed by Genome Sequencing, Transcriptome Profiling and Co-infection with Leishmania donovani.</title>
        <authorList>
            <person name="Kraeva N."/>
            <person name="Butenko A."/>
            <person name="Hlavacova J."/>
            <person name="Kostygov A."/>
            <person name="Myskova J."/>
            <person name="Grybchuk D."/>
            <person name="Lestinova T."/>
            <person name="Votypka J."/>
            <person name="Volf P."/>
            <person name="Opperdoes F."/>
            <person name="Flegontov P."/>
            <person name="Lukes J."/>
            <person name="Yurchenko V."/>
        </authorList>
    </citation>
    <scope>NUCLEOTIDE SEQUENCE [LARGE SCALE GENOMIC DNA]</scope>
    <source>
        <strain evidence="8 9">ATCC 30220</strain>
    </source>
</reference>
<accession>A0A0N1PDJ5</accession>
<feature type="compositionally biased region" description="Basic and acidic residues" evidence="5">
    <location>
        <begin position="169"/>
        <end position="182"/>
    </location>
</feature>
<dbReference type="Proteomes" id="UP000038009">
    <property type="component" value="Unassembled WGS sequence"/>
</dbReference>
<organism evidence="8 9">
    <name type="scientific">Leptomonas seymouri</name>
    <dbReference type="NCBI Taxonomy" id="5684"/>
    <lineage>
        <taxon>Eukaryota</taxon>
        <taxon>Discoba</taxon>
        <taxon>Euglenozoa</taxon>
        <taxon>Kinetoplastea</taxon>
        <taxon>Metakinetoplastina</taxon>
        <taxon>Trypanosomatida</taxon>
        <taxon>Trypanosomatidae</taxon>
        <taxon>Leishmaniinae</taxon>
        <taxon>Leptomonas</taxon>
    </lineage>
</organism>
<comment type="caution">
    <text evidence="8">The sequence shown here is derived from an EMBL/GenBank/DDBJ whole genome shotgun (WGS) entry which is preliminary data.</text>
</comment>
<feature type="transmembrane region" description="Helical" evidence="6">
    <location>
        <begin position="437"/>
        <end position="459"/>
    </location>
</feature>
<dbReference type="AlphaFoldDB" id="A0A0N1PDJ5"/>
<dbReference type="Pfam" id="PF01490">
    <property type="entry name" value="Aa_trans"/>
    <property type="match status" value="1"/>
</dbReference>